<dbReference type="Pfam" id="PF00583">
    <property type="entry name" value="Acetyltransf_1"/>
    <property type="match status" value="1"/>
</dbReference>
<evidence type="ECO:0000256" key="1">
    <source>
        <dbReference type="ARBA" id="ARBA00022679"/>
    </source>
</evidence>
<name>A0A7C2NYE4_9PLAN</name>
<evidence type="ECO:0000259" key="3">
    <source>
        <dbReference type="PROSITE" id="PS51186"/>
    </source>
</evidence>
<dbReference type="Gene3D" id="3.40.630.30">
    <property type="match status" value="1"/>
</dbReference>
<dbReference type="GO" id="GO:0016747">
    <property type="term" value="F:acyltransferase activity, transferring groups other than amino-acyl groups"/>
    <property type="evidence" value="ECO:0007669"/>
    <property type="project" value="InterPro"/>
</dbReference>
<dbReference type="PANTHER" id="PTHR43072:SF23">
    <property type="entry name" value="UPF0039 PROTEIN C11D3.02C"/>
    <property type="match status" value="1"/>
</dbReference>
<dbReference type="CDD" id="cd04301">
    <property type="entry name" value="NAT_SF"/>
    <property type="match status" value="1"/>
</dbReference>
<dbReference type="PANTHER" id="PTHR43072">
    <property type="entry name" value="N-ACETYLTRANSFERASE"/>
    <property type="match status" value="1"/>
</dbReference>
<evidence type="ECO:0000256" key="2">
    <source>
        <dbReference type="ARBA" id="ARBA00023315"/>
    </source>
</evidence>
<dbReference type="InterPro" id="IPR000182">
    <property type="entry name" value="GNAT_dom"/>
</dbReference>
<keyword evidence="1 4" id="KW-0808">Transferase</keyword>
<accession>A0A7C2NYE4</accession>
<sequence>MIVVRPCCLIRRATPADVEAITDIYNEAIRTTTATFDTEPKSLADRQSWFEAHGDRHPILVAEVDGRVVGWTSLSPWSERRAYADTAETTFYVHSQARGRGVGRQLKEAIIAEARRLGYHTLIARVAEGSHASLHLNESVGFVRVGTLREVGRKFGRLLDVHILQLMLQHDSPSAS</sequence>
<evidence type="ECO:0000313" key="4">
    <source>
        <dbReference type="EMBL" id="HEN15829.1"/>
    </source>
</evidence>
<gene>
    <name evidence="4" type="ORF">ENQ76_10225</name>
</gene>
<comment type="caution">
    <text evidence="4">The sequence shown here is derived from an EMBL/GenBank/DDBJ whole genome shotgun (WGS) entry which is preliminary data.</text>
</comment>
<reference evidence="4" key="1">
    <citation type="journal article" date="2020" name="mSystems">
        <title>Genome- and Community-Level Interaction Insights into Carbon Utilization and Element Cycling Functions of Hydrothermarchaeota in Hydrothermal Sediment.</title>
        <authorList>
            <person name="Zhou Z."/>
            <person name="Liu Y."/>
            <person name="Xu W."/>
            <person name="Pan J."/>
            <person name="Luo Z.H."/>
            <person name="Li M."/>
        </authorList>
    </citation>
    <scope>NUCLEOTIDE SEQUENCE [LARGE SCALE GENOMIC DNA]</scope>
    <source>
        <strain evidence="4">SpSt-339</strain>
    </source>
</reference>
<dbReference type="EMBL" id="DSOK01000290">
    <property type="protein sequence ID" value="HEN15829.1"/>
    <property type="molecule type" value="Genomic_DNA"/>
</dbReference>
<dbReference type="InterPro" id="IPR016181">
    <property type="entry name" value="Acyl_CoA_acyltransferase"/>
</dbReference>
<dbReference type="SUPFAM" id="SSF55729">
    <property type="entry name" value="Acyl-CoA N-acyltransferases (Nat)"/>
    <property type="match status" value="1"/>
</dbReference>
<organism evidence="4">
    <name type="scientific">Schlesneria paludicola</name>
    <dbReference type="NCBI Taxonomy" id="360056"/>
    <lineage>
        <taxon>Bacteria</taxon>
        <taxon>Pseudomonadati</taxon>
        <taxon>Planctomycetota</taxon>
        <taxon>Planctomycetia</taxon>
        <taxon>Planctomycetales</taxon>
        <taxon>Planctomycetaceae</taxon>
        <taxon>Schlesneria</taxon>
    </lineage>
</organism>
<proteinExistence type="predicted"/>
<dbReference type="AlphaFoldDB" id="A0A7C2NYE4"/>
<feature type="domain" description="N-acetyltransferase" evidence="3">
    <location>
        <begin position="8"/>
        <end position="165"/>
    </location>
</feature>
<dbReference type="PROSITE" id="PS51186">
    <property type="entry name" value="GNAT"/>
    <property type="match status" value="1"/>
</dbReference>
<protein>
    <submittedName>
        <fullName evidence="4">N-acetyltransferase family protein</fullName>
    </submittedName>
</protein>
<keyword evidence="2" id="KW-0012">Acyltransferase</keyword>